<keyword evidence="5 8" id="KW-1133">Transmembrane helix</keyword>
<dbReference type="Gene3D" id="3.40.50.300">
    <property type="entry name" value="P-loop containing nucleotide triphosphate hydrolases"/>
    <property type="match status" value="1"/>
</dbReference>
<dbReference type="RefSeq" id="WP_331210682.1">
    <property type="nucleotide sequence ID" value="NZ_JAZGQL010000026.1"/>
</dbReference>
<reference evidence="10 11" key="1">
    <citation type="submission" date="2024-01" db="EMBL/GenBank/DDBJ databases">
        <title>Genome insights into Plantactinospora veratri sp. nov.</title>
        <authorList>
            <person name="Wang L."/>
        </authorList>
    </citation>
    <scope>NUCLEOTIDE SEQUENCE [LARGE SCALE GENOMIC DNA]</scope>
    <source>
        <strain evidence="10 11">NEAU-FHS4</strain>
    </source>
</reference>
<feature type="region of interest" description="Disordered" evidence="7">
    <location>
        <begin position="16"/>
        <end position="41"/>
    </location>
</feature>
<keyword evidence="11" id="KW-1185">Reference proteome</keyword>
<evidence type="ECO:0000256" key="2">
    <source>
        <dbReference type="ARBA" id="ARBA00022692"/>
    </source>
</evidence>
<dbReference type="InterPro" id="IPR027417">
    <property type="entry name" value="P-loop_NTPase"/>
</dbReference>
<evidence type="ECO:0000256" key="4">
    <source>
        <dbReference type="ARBA" id="ARBA00022840"/>
    </source>
</evidence>
<dbReference type="InterPro" id="IPR003593">
    <property type="entry name" value="AAA+_ATPase"/>
</dbReference>
<dbReference type="EMBL" id="JAZGQL010000026">
    <property type="protein sequence ID" value="MEE6310464.1"/>
    <property type="molecule type" value="Genomic_DNA"/>
</dbReference>
<dbReference type="PROSITE" id="PS50893">
    <property type="entry name" value="ABC_TRANSPORTER_2"/>
    <property type="match status" value="1"/>
</dbReference>
<name>A0ABU7SKL3_9ACTN</name>
<evidence type="ECO:0000313" key="10">
    <source>
        <dbReference type="EMBL" id="MEE6310464.1"/>
    </source>
</evidence>
<sequence>MSIRWCRVRRSFESTQSPNWRTGDRPEHVRRHHLGRRPQNPAQLHSRWGRVTMTPETRRQTLIRLTRDRLEIVRLTGRAGWPMVVTAVLVNLVVGLMPPAFVVASSILLGKVPAAVVAGLGSPEWDGLVIAFLLAAAAFVGQQIVAPVQELLGQLVSRRIDGLVSDELMAIATSTDGIGPLEDPGLVEHLRVAARELETWLFSPGEACAGLVALVGRYTSLAGYAVVVGVLLSWPVAVAMTAAVVLQRYGQRGGLRMFAEERFLLDPQELRNDYLREVASAAGSAKEMRVFGLHHFFVDFWRQSFLEWLVPVWKARRRIYLWRFLGITSFSLVITAAVFAFTGRVATDATAGLTLTGFAMVMQAALGALRLGEYYPESDLQTALGMHAYQKVKSFREGVADYAEHTAGEIAPPTPATGMIQFDRVSFHYPGDNRMIFQELDLTIPIGQCTALVGVNGAGKTTLVKLLARLYEPTSGTIRLDGVDIRSYGLDEWRARLGVTFQEFARFEVAAADNVGFGAVEHLDDRAGIRSAIEAVNLHELLDNLPRGIQTPLARHLEDGTDLSGGQWQRVALARALFGLRHGASILVLDEPTASLDVRAEAGFFREFTQLTEGATTLLISHRFSTVRQADRIVVLDGGRVAESGSHDELMAQEGEYARLFRLQADRFTDQTARTA</sequence>
<gene>
    <name evidence="10" type="ORF">V1634_26860</name>
</gene>
<evidence type="ECO:0000256" key="7">
    <source>
        <dbReference type="SAM" id="MobiDB-lite"/>
    </source>
</evidence>
<dbReference type="InterPro" id="IPR039421">
    <property type="entry name" value="Type_1_exporter"/>
</dbReference>
<dbReference type="PROSITE" id="PS00211">
    <property type="entry name" value="ABC_TRANSPORTER_1"/>
    <property type="match status" value="1"/>
</dbReference>
<dbReference type="Proteomes" id="UP001339911">
    <property type="component" value="Unassembled WGS sequence"/>
</dbReference>
<feature type="transmembrane region" description="Helical" evidence="8">
    <location>
        <begin position="100"/>
        <end position="120"/>
    </location>
</feature>
<accession>A0ABU7SKL3</accession>
<evidence type="ECO:0000256" key="3">
    <source>
        <dbReference type="ARBA" id="ARBA00022741"/>
    </source>
</evidence>
<proteinExistence type="predicted"/>
<dbReference type="InterPro" id="IPR003439">
    <property type="entry name" value="ABC_transporter-like_ATP-bd"/>
</dbReference>
<dbReference type="GO" id="GO:0005524">
    <property type="term" value="F:ATP binding"/>
    <property type="evidence" value="ECO:0007669"/>
    <property type="project" value="UniProtKB-KW"/>
</dbReference>
<feature type="transmembrane region" description="Helical" evidence="8">
    <location>
        <begin position="75"/>
        <end position="94"/>
    </location>
</feature>
<feature type="transmembrane region" description="Helical" evidence="8">
    <location>
        <begin position="320"/>
        <end position="343"/>
    </location>
</feature>
<dbReference type="SUPFAM" id="SSF52540">
    <property type="entry name" value="P-loop containing nucleoside triphosphate hydrolases"/>
    <property type="match status" value="1"/>
</dbReference>
<keyword evidence="3" id="KW-0547">Nucleotide-binding</keyword>
<evidence type="ECO:0000313" key="11">
    <source>
        <dbReference type="Proteomes" id="UP001339911"/>
    </source>
</evidence>
<evidence type="ECO:0000256" key="8">
    <source>
        <dbReference type="SAM" id="Phobius"/>
    </source>
</evidence>
<keyword evidence="6 8" id="KW-0472">Membrane</keyword>
<feature type="transmembrane region" description="Helical" evidence="8">
    <location>
        <begin position="127"/>
        <end position="145"/>
    </location>
</feature>
<dbReference type="Gene3D" id="1.20.1560.10">
    <property type="entry name" value="ABC transporter type 1, transmembrane domain"/>
    <property type="match status" value="1"/>
</dbReference>
<keyword evidence="2 8" id="KW-0812">Transmembrane</keyword>
<evidence type="ECO:0000256" key="1">
    <source>
        <dbReference type="ARBA" id="ARBA00004651"/>
    </source>
</evidence>
<evidence type="ECO:0000259" key="9">
    <source>
        <dbReference type="PROSITE" id="PS50893"/>
    </source>
</evidence>
<protein>
    <submittedName>
        <fullName evidence="10">ABC transporter ATP-binding protein</fullName>
    </submittedName>
</protein>
<dbReference type="PANTHER" id="PTHR24221">
    <property type="entry name" value="ATP-BINDING CASSETTE SUB-FAMILY B"/>
    <property type="match status" value="1"/>
</dbReference>
<feature type="transmembrane region" description="Helical" evidence="8">
    <location>
        <begin position="221"/>
        <end position="246"/>
    </location>
</feature>
<dbReference type="InterPro" id="IPR036640">
    <property type="entry name" value="ABC1_TM_sf"/>
</dbReference>
<evidence type="ECO:0000256" key="5">
    <source>
        <dbReference type="ARBA" id="ARBA00022989"/>
    </source>
</evidence>
<keyword evidence="4 10" id="KW-0067">ATP-binding</keyword>
<comment type="subcellular location">
    <subcellularLocation>
        <location evidence="1">Cell membrane</location>
        <topology evidence="1">Multi-pass membrane protein</topology>
    </subcellularLocation>
</comment>
<evidence type="ECO:0000256" key="6">
    <source>
        <dbReference type="ARBA" id="ARBA00023136"/>
    </source>
</evidence>
<dbReference type="SMART" id="SM00382">
    <property type="entry name" value="AAA"/>
    <property type="match status" value="1"/>
</dbReference>
<organism evidence="10 11">
    <name type="scientific">Plantactinospora veratri</name>
    <dbReference type="NCBI Taxonomy" id="1436122"/>
    <lineage>
        <taxon>Bacteria</taxon>
        <taxon>Bacillati</taxon>
        <taxon>Actinomycetota</taxon>
        <taxon>Actinomycetes</taxon>
        <taxon>Micromonosporales</taxon>
        <taxon>Micromonosporaceae</taxon>
        <taxon>Plantactinospora</taxon>
    </lineage>
</organism>
<comment type="caution">
    <text evidence="10">The sequence shown here is derived from an EMBL/GenBank/DDBJ whole genome shotgun (WGS) entry which is preliminary data.</text>
</comment>
<dbReference type="InterPro" id="IPR017871">
    <property type="entry name" value="ABC_transporter-like_CS"/>
</dbReference>
<feature type="domain" description="ABC transporter" evidence="9">
    <location>
        <begin position="420"/>
        <end position="663"/>
    </location>
</feature>
<dbReference type="SUPFAM" id="SSF90123">
    <property type="entry name" value="ABC transporter transmembrane region"/>
    <property type="match status" value="1"/>
</dbReference>
<dbReference type="PANTHER" id="PTHR24221:SF646">
    <property type="entry name" value="HAEMOLYSIN SECRETION ATP-BINDING PROTEIN"/>
    <property type="match status" value="1"/>
</dbReference>
<dbReference type="Pfam" id="PF00005">
    <property type="entry name" value="ABC_tran"/>
    <property type="match status" value="1"/>
</dbReference>